<evidence type="ECO:0000313" key="7">
    <source>
        <dbReference type="Proteomes" id="UP000019478"/>
    </source>
</evidence>
<dbReference type="InterPro" id="IPR036291">
    <property type="entry name" value="NAD(P)-bd_dom_sf"/>
</dbReference>
<reference evidence="6 7" key="1">
    <citation type="submission" date="2013-03" db="EMBL/GenBank/DDBJ databases">
        <title>The Genome Sequence of Capronia epimyces CBS 606.96.</title>
        <authorList>
            <consortium name="The Broad Institute Genomics Platform"/>
            <person name="Cuomo C."/>
            <person name="de Hoog S."/>
            <person name="Gorbushina A."/>
            <person name="Walker B."/>
            <person name="Young S.K."/>
            <person name="Zeng Q."/>
            <person name="Gargeya S."/>
            <person name="Fitzgerald M."/>
            <person name="Haas B."/>
            <person name="Abouelleil A."/>
            <person name="Allen A.W."/>
            <person name="Alvarado L."/>
            <person name="Arachchi H.M."/>
            <person name="Berlin A.M."/>
            <person name="Chapman S.B."/>
            <person name="Gainer-Dewar J."/>
            <person name="Goldberg J."/>
            <person name="Griggs A."/>
            <person name="Gujja S."/>
            <person name="Hansen M."/>
            <person name="Howarth C."/>
            <person name="Imamovic A."/>
            <person name="Ireland A."/>
            <person name="Larimer J."/>
            <person name="McCowan C."/>
            <person name="Murphy C."/>
            <person name="Pearson M."/>
            <person name="Poon T.W."/>
            <person name="Priest M."/>
            <person name="Roberts A."/>
            <person name="Saif S."/>
            <person name="Shea T."/>
            <person name="Sisk P."/>
            <person name="Sykes S."/>
            <person name="Wortman J."/>
            <person name="Nusbaum C."/>
            <person name="Birren B."/>
        </authorList>
    </citation>
    <scope>NUCLEOTIDE SEQUENCE [LARGE SCALE GENOMIC DNA]</scope>
    <source>
        <strain evidence="6 7">CBS 606.96</strain>
    </source>
</reference>
<dbReference type="PANTHER" id="PTHR24321">
    <property type="entry name" value="DEHYDROGENASES, SHORT CHAIN"/>
    <property type="match status" value="1"/>
</dbReference>
<dbReference type="Proteomes" id="UP000019478">
    <property type="component" value="Unassembled WGS sequence"/>
</dbReference>
<comment type="similarity">
    <text evidence="1 4">Belongs to the short-chain dehydrogenases/reductases (SDR) family.</text>
</comment>
<dbReference type="AlphaFoldDB" id="W9Y9C2"/>
<evidence type="ECO:0000256" key="5">
    <source>
        <dbReference type="SAM" id="MobiDB-lite"/>
    </source>
</evidence>
<evidence type="ECO:0000313" key="6">
    <source>
        <dbReference type="EMBL" id="EXJ89427.1"/>
    </source>
</evidence>
<feature type="compositionally biased region" description="Low complexity" evidence="5">
    <location>
        <begin position="46"/>
        <end position="65"/>
    </location>
</feature>
<dbReference type="InterPro" id="IPR020904">
    <property type="entry name" value="Sc_DH/Rdtase_CS"/>
</dbReference>
<dbReference type="OrthoDB" id="37659at2759"/>
<dbReference type="eggNOG" id="KOG0725">
    <property type="taxonomic scope" value="Eukaryota"/>
</dbReference>
<dbReference type="HOGENOM" id="CLU_010194_2_10_1"/>
<dbReference type="InterPro" id="IPR002347">
    <property type="entry name" value="SDR_fam"/>
</dbReference>
<dbReference type="SUPFAM" id="SSF51735">
    <property type="entry name" value="NAD(P)-binding Rossmann-fold domains"/>
    <property type="match status" value="1"/>
</dbReference>
<keyword evidence="7" id="KW-1185">Reference proteome</keyword>
<dbReference type="CDD" id="cd05233">
    <property type="entry name" value="SDR_c"/>
    <property type="match status" value="1"/>
</dbReference>
<keyword evidence="3" id="KW-0560">Oxidoreductase</keyword>
<dbReference type="EMBL" id="AMGY01000002">
    <property type="protein sequence ID" value="EXJ89427.1"/>
    <property type="molecule type" value="Genomic_DNA"/>
</dbReference>
<proteinExistence type="inferred from homology"/>
<feature type="region of interest" description="Disordered" evidence="5">
    <location>
        <begin position="45"/>
        <end position="65"/>
    </location>
</feature>
<sequence>MARFDGKVVVITGTSSGIGRATAKLFLDEGASVFGIDRAPVPVPVPTSTAAETETETATATVTSAESETDTGPRFLFHQCDLTAPNAISTAMSSCRERFGAHVDVLVNGAGVLDSWASADSVTDDDWQRVMAINLDAPVKLMRAVLATMKAQRSGVIVNVCSKASVSGASAGVAYTASKHALAGVTKNTAWRFRRDGIRCNAVCPGGVATNLGASVVPGNFDMQAFQTFQPVMNLHLHDNDDKSGVQMATPHIRPEDVAEGIAFLASDQAKMINGAMLPIDTAWSTI</sequence>
<gene>
    <name evidence="6" type="ORF">A1O3_02494</name>
</gene>
<dbReference type="Pfam" id="PF00106">
    <property type="entry name" value="adh_short"/>
    <property type="match status" value="1"/>
</dbReference>
<keyword evidence="2" id="KW-0521">NADP</keyword>
<dbReference type="PANTHER" id="PTHR24321:SF8">
    <property type="entry name" value="ESTRADIOL 17-BETA-DEHYDROGENASE 8-RELATED"/>
    <property type="match status" value="1"/>
</dbReference>
<evidence type="ECO:0000256" key="4">
    <source>
        <dbReference type="RuleBase" id="RU000363"/>
    </source>
</evidence>
<evidence type="ECO:0000256" key="2">
    <source>
        <dbReference type="ARBA" id="ARBA00022857"/>
    </source>
</evidence>
<organism evidence="6 7">
    <name type="scientific">Capronia epimyces CBS 606.96</name>
    <dbReference type="NCBI Taxonomy" id="1182542"/>
    <lineage>
        <taxon>Eukaryota</taxon>
        <taxon>Fungi</taxon>
        <taxon>Dikarya</taxon>
        <taxon>Ascomycota</taxon>
        <taxon>Pezizomycotina</taxon>
        <taxon>Eurotiomycetes</taxon>
        <taxon>Chaetothyriomycetidae</taxon>
        <taxon>Chaetothyriales</taxon>
        <taxon>Herpotrichiellaceae</taxon>
        <taxon>Capronia</taxon>
    </lineage>
</organism>
<dbReference type="PRINTS" id="PR00080">
    <property type="entry name" value="SDRFAMILY"/>
</dbReference>
<evidence type="ECO:0008006" key="8">
    <source>
        <dbReference type="Google" id="ProtNLM"/>
    </source>
</evidence>
<dbReference type="GeneID" id="19166624"/>
<accession>W9Y9C2</accession>
<dbReference type="RefSeq" id="XP_007730824.1">
    <property type="nucleotide sequence ID" value="XM_007732634.1"/>
</dbReference>
<dbReference type="Gene3D" id="3.40.50.720">
    <property type="entry name" value="NAD(P)-binding Rossmann-like Domain"/>
    <property type="match status" value="1"/>
</dbReference>
<name>W9Y9C2_9EURO</name>
<protein>
    <recommendedName>
        <fullName evidence="8">3-oxoacyl-[acyl-carrier protein] reductase</fullName>
    </recommendedName>
</protein>
<comment type="caution">
    <text evidence="6">The sequence shown here is derived from an EMBL/GenBank/DDBJ whole genome shotgun (WGS) entry which is preliminary data.</text>
</comment>
<evidence type="ECO:0000256" key="3">
    <source>
        <dbReference type="ARBA" id="ARBA00023002"/>
    </source>
</evidence>
<dbReference type="PROSITE" id="PS00061">
    <property type="entry name" value="ADH_SHORT"/>
    <property type="match status" value="1"/>
</dbReference>
<dbReference type="PRINTS" id="PR00081">
    <property type="entry name" value="GDHRDH"/>
</dbReference>
<dbReference type="FunFam" id="3.40.50.720:FF:000084">
    <property type="entry name" value="Short-chain dehydrogenase reductase"/>
    <property type="match status" value="1"/>
</dbReference>
<dbReference type="GO" id="GO:0016491">
    <property type="term" value="F:oxidoreductase activity"/>
    <property type="evidence" value="ECO:0007669"/>
    <property type="project" value="UniProtKB-KW"/>
</dbReference>
<dbReference type="STRING" id="1182542.W9Y9C2"/>
<evidence type="ECO:0000256" key="1">
    <source>
        <dbReference type="ARBA" id="ARBA00006484"/>
    </source>
</evidence>